<keyword evidence="2" id="KW-0238">DNA-binding</keyword>
<dbReference type="Pfam" id="PF00196">
    <property type="entry name" value="GerE"/>
    <property type="match status" value="1"/>
</dbReference>
<dbReference type="PANTHER" id="PTHR44688:SF16">
    <property type="entry name" value="DNA-BINDING TRANSCRIPTIONAL ACTIVATOR DEVR_DOSR"/>
    <property type="match status" value="1"/>
</dbReference>
<dbReference type="PANTHER" id="PTHR44688">
    <property type="entry name" value="DNA-BINDING TRANSCRIPTIONAL ACTIVATOR DEVR_DOSR"/>
    <property type="match status" value="1"/>
</dbReference>
<keyword evidence="1" id="KW-0805">Transcription regulation</keyword>
<dbReference type="InterPro" id="IPR000792">
    <property type="entry name" value="Tscrpt_reg_LuxR_C"/>
</dbReference>
<protein>
    <submittedName>
        <fullName evidence="5">Response regulator transcription factor</fullName>
    </submittedName>
</protein>
<dbReference type="CDD" id="cd06170">
    <property type="entry name" value="LuxR_C_like"/>
    <property type="match status" value="1"/>
</dbReference>
<organism evidence="5 6">
    <name type="scientific">Streptosporangium amethystogenes subsp. fukuiense</name>
    <dbReference type="NCBI Taxonomy" id="698418"/>
    <lineage>
        <taxon>Bacteria</taxon>
        <taxon>Bacillati</taxon>
        <taxon>Actinomycetota</taxon>
        <taxon>Actinomycetes</taxon>
        <taxon>Streptosporangiales</taxon>
        <taxon>Streptosporangiaceae</taxon>
        <taxon>Streptosporangium</taxon>
    </lineage>
</organism>
<comment type="caution">
    <text evidence="5">The sequence shown here is derived from an EMBL/GenBank/DDBJ whole genome shotgun (WGS) entry which is preliminary data.</text>
</comment>
<feature type="domain" description="HTH luxR-type" evidence="4">
    <location>
        <begin position="1"/>
        <end position="48"/>
    </location>
</feature>
<evidence type="ECO:0000259" key="4">
    <source>
        <dbReference type="PROSITE" id="PS50043"/>
    </source>
</evidence>
<keyword evidence="3" id="KW-0804">Transcription</keyword>
<evidence type="ECO:0000313" key="6">
    <source>
        <dbReference type="Proteomes" id="UP001596514"/>
    </source>
</evidence>
<name>A0ABW2SVP7_9ACTN</name>
<gene>
    <name evidence="5" type="ORF">ACFQVD_08720</name>
</gene>
<evidence type="ECO:0000256" key="1">
    <source>
        <dbReference type="ARBA" id="ARBA00023015"/>
    </source>
</evidence>
<dbReference type="InterPro" id="IPR016032">
    <property type="entry name" value="Sig_transdc_resp-reg_C-effctor"/>
</dbReference>
<accession>A0ABW2SVP7</accession>
<dbReference type="SUPFAM" id="SSF46894">
    <property type="entry name" value="C-terminal effector domain of the bipartite response regulators"/>
    <property type="match status" value="1"/>
</dbReference>
<dbReference type="PRINTS" id="PR00038">
    <property type="entry name" value="HTHLUXR"/>
</dbReference>
<keyword evidence="6" id="KW-1185">Reference proteome</keyword>
<proteinExistence type="predicted"/>
<dbReference type="InterPro" id="IPR036388">
    <property type="entry name" value="WH-like_DNA-bd_sf"/>
</dbReference>
<evidence type="ECO:0000256" key="3">
    <source>
        <dbReference type="ARBA" id="ARBA00023163"/>
    </source>
</evidence>
<dbReference type="Proteomes" id="UP001596514">
    <property type="component" value="Unassembled WGS sequence"/>
</dbReference>
<dbReference type="PROSITE" id="PS50043">
    <property type="entry name" value="HTH_LUXR_2"/>
    <property type="match status" value="1"/>
</dbReference>
<reference evidence="6" key="1">
    <citation type="journal article" date="2019" name="Int. J. Syst. Evol. Microbiol.">
        <title>The Global Catalogue of Microorganisms (GCM) 10K type strain sequencing project: providing services to taxonomists for standard genome sequencing and annotation.</title>
        <authorList>
            <consortium name="The Broad Institute Genomics Platform"/>
            <consortium name="The Broad Institute Genome Sequencing Center for Infectious Disease"/>
            <person name="Wu L."/>
            <person name="Ma J."/>
        </authorList>
    </citation>
    <scope>NUCLEOTIDE SEQUENCE [LARGE SCALE GENOMIC DNA]</scope>
    <source>
        <strain evidence="6">JCM 10083</strain>
    </source>
</reference>
<evidence type="ECO:0000256" key="2">
    <source>
        <dbReference type="ARBA" id="ARBA00023125"/>
    </source>
</evidence>
<dbReference type="Gene3D" id="1.10.10.10">
    <property type="entry name" value="Winged helix-like DNA-binding domain superfamily/Winged helix DNA-binding domain"/>
    <property type="match status" value="1"/>
</dbReference>
<dbReference type="EMBL" id="JBHTEE010000001">
    <property type="protein sequence ID" value="MFC7600187.1"/>
    <property type="molecule type" value="Genomic_DNA"/>
</dbReference>
<dbReference type="SMART" id="SM00421">
    <property type="entry name" value="HTH_LUXR"/>
    <property type="match status" value="1"/>
</dbReference>
<evidence type="ECO:0000313" key="5">
    <source>
        <dbReference type="EMBL" id="MFC7600187.1"/>
    </source>
</evidence>
<sequence length="56" mass="5858">MGHALPNLEIATRLNVSEATVKTHLNRAMAKLNLGSRAQAVALAYESGLVTPGGEN</sequence>
<dbReference type="RefSeq" id="WP_386270806.1">
    <property type="nucleotide sequence ID" value="NZ_BAAAGK010000088.1"/>
</dbReference>